<gene>
    <name evidence="2" type="ORF">KGM_207202</name>
</gene>
<sequence length="111" mass="12206">MDAKKINIEFLLEFIKRESPALLLKFAAASLTGEMPTGNNASDMECEFASSEETLSGSESGSRSSESEDENDDDGFDLATRSRNPNASNDPRRPPPEYVYKSPSVLKRLSL</sequence>
<proteinExistence type="predicted"/>
<dbReference type="InParanoid" id="A0A212FDW9"/>
<name>A0A212FDW9_DANPL</name>
<evidence type="ECO:0000313" key="3">
    <source>
        <dbReference type="Proteomes" id="UP000007151"/>
    </source>
</evidence>
<feature type="compositionally biased region" description="Low complexity" evidence="1">
    <location>
        <begin position="51"/>
        <end position="64"/>
    </location>
</feature>
<protein>
    <submittedName>
        <fullName evidence="2">Uncharacterized protein</fullName>
    </submittedName>
</protein>
<comment type="caution">
    <text evidence="2">The sequence shown here is derived from an EMBL/GenBank/DDBJ whole genome shotgun (WGS) entry which is preliminary data.</text>
</comment>
<reference evidence="2 3" key="1">
    <citation type="journal article" date="2011" name="Cell">
        <title>The monarch butterfly genome yields insights into long-distance migration.</title>
        <authorList>
            <person name="Zhan S."/>
            <person name="Merlin C."/>
            <person name="Boore J.L."/>
            <person name="Reppert S.M."/>
        </authorList>
    </citation>
    <scope>NUCLEOTIDE SEQUENCE [LARGE SCALE GENOMIC DNA]</scope>
    <source>
        <strain evidence="2">F-2</strain>
    </source>
</reference>
<evidence type="ECO:0000256" key="1">
    <source>
        <dbReference type="SAM" id="MobiDB-lite"/>
    </source>
</evidence>
<accession>A0A212FDW9</accession>
<feature type="compositionally biased region" description="Acidic residues" evidence="1">
    <location>
        <begin position="67"/>
        <end position="76"/>
    </location>
</feature>
<dbReference type="EMBL" id="AGBW02008997">
    <property type="protein sequence ID" value="OWR51924.1"/>
    <property type="molecule type" value="Genomic_DNA"/>
</dbReference>
<evidence type="ECO:0000313" key="2">
    <source>
        <dbReference type="EMBL" id="OWR51924.1"/>
    </source>
</evidence>
<keyword evidence="3" id="KW-1185">Reference proteome</keyword>
<dbReference type="KEGG" id="dpl:KGM_207202"/>
<organism evidence="2 3">
    <name type="scientific">Danaus plexippus plexippus</name>
    <dbReference type="NCBI Taxonomy" id="278856"/>
    <lineage>
        <taxon>Eukaryota</taxon>
        <taxon>Metazoa</taxon>
        <taxon>Ecdysozoa</taxon>
        <taxon>Arthropoda</taxon>
        <taxon>Hexapoda</taxon>
        <taxon>Insecta</taxon>
        <taxon>Pterygota</taxon>
        <taxon>Neoptera</taxon>
        <taxon>Endopterygota</taxon>
        <taxon>Lepidoptera</taxon>
        <taxon>Glossata</taxon>
        <taxon>Ditrysia</taxon>
        <taxon>Papilionoidea</taxon>
        <taxon>Nymphalidae</taxon>
        <taxon>Danainae</taxon>
        <taxon>Danaini</taxon>
        <taxon>Danaina</taxon>
        <taxon>Danaus</taxon>
        <taxon>Danaus</taxon>
    </lineage>
</organism>
<feature type="region of interest" description="Disordered" evidence="1">
    <location>
        <begin position="33"/>
        <end position="111"/>
    </location>
</feature>
<dbReference type="AlphaFoldDB" id="A0A212FDW9"/>
<dbReference type="Proteomes" id="UP000007151">
    <property type="component" value="Unassembled WGS sequence"/>
</dbReference>